<keyword evidence="2" id="KW-0012">Acyltransferase</keyword>
<feature type="domain" description="N-acetyltransferase" evidence="3">
    <location>
        <begin position="154"/>
        <end position="278"/>
    </location>
</feature>
<reference evidence="4 5" key="1">
    <citation type="journal article" date="2007" name="Int. J. Syst. Evol. Microbiol.">
        <title>Chryseobacterium flavum sp. nov., isolated from polluted soil.</title>
        <authorList>
            <person name="Zhou Y."/>
            <person name="Dong J."/>
            <person name="Wang X."/>
            <person name="Huang X."/>
            <person name="Zhang K.Y."/>
            <person name="Zhang Y.Q."/>
            <person name="Guo Y.F."/>
            <person name="Lai R."/>
            <person name="Li W.J."/>
        </authorList>
    </citation>
    <scope>NUCLEOTIDE SEQUENCE [LARGE SCALE GENOMIC DNA]</scope>
    <source>
        <strain evidence="4 5">KCTC 12877</strain>
    </source>
</reference>
<dbReference type="RefSeq" id="WP_115958689.1">
    <property type="nucleotide sequence ID" value="NZ_CBCRVL010000003.1"/>
</dbReference>
<feature type="domain" description="N-acetyltransferase" evidence="3">
    <location>
        <begin position="1"/>
        <end position="163"/>
    </location>
</feature>
<dbReference type="InterPro" id="IPR016181">
    <property type="entry name" value="Acyl_CoA_acyltransferase"/>
</dbReference>
<evidence type="ECO:0000313" key="5">
    <source>
        <dbReference type="Proteomes" id="UP000256769"/>
    </source>
</evidence>
<dbReference type="OrthoDB" id="4228396at2"/>
<protein>
    <submittedName>
        <fullName evidence="4">GNAT family N-acetyltransferase</fullName>
    </submittedName>
</protein>
<evidence type="ECO:0000256" key="2">
    <source>
        <dbReference type="ARBA" id="ARBA00023315"/>
    </source>
</evidence>
<dbReference type="PANTHER" id="PTHR43420:SF44">
    <property type="entry name" value="ACETYLTRANSFERASE YPEA"/>
    <property type="match status" value="1"/>
</dbReference>
<dbReference type="Gene3D" id="3.40.630.30">
    <property type="match status" value="2"/>
</dbReference>
<dbReference type="InterPro" id="IPR000182">
    <property type="entry name" value="GNAT_dom"/>
</dbReference>
<dbReference type="PROSITE" id="PS51186">
    <property type="entry name" value="GNAT"/>
    <property type="match status" value="2"/>
</dbReference>
<proteinExistence type="predicted"/>
<gene>
    <name evidence="4" type="ORF">DRF59_08475</name>
</gene>
<accession>A0A3D9CPI4</accession>
<dbReference type="PANTHER" id="PTHR43420">
    <property type="entry name" value="ACETYLTRANSFERASE"/>
    <property type="match status" value="1"/>
</dbReference>
<dbReference type="EMBL" id="QNUE01000005">
    <property type="protein sequence ID" value="REC67660.1"/>
    <property type="molecule type" value="Genomic_DNA"/>
</dbReference>
<evidence type="ECO:0000259" key="3">
    <source>
        <dbReference type="PROSITE" id="PS51186"/>
    </source>
</evidence>
<name>A0A3D9CPI4_9FLAO</name>
<dbReference type="InterPro" id="IPR050680">
    <property type="entry name" value="YpeA/RimI_acetyltransf"/>
</dbReference>
<keyword evidence="1 4" id="KW-0808">Transferase</keyword>
<dbReference type="AlphaFoldDB" id="A0A3D9CPI4"/>
<dbReference type="SUPFAM" id="SSF55729">
    <property type="entry name" value="Acyl-CoA N-acyltransferases (Nat)"/>
    <property type="match status" value="2"/>
</dbReference>
<keyword evidence="5" id="KW-1185">Reference proteome</keyword>
<evidence type="ECO:0000313" key="4">
    <source>
        <dbReference type="EMBL" id="REC67660.1"/>
    </source>
</evidence>
<comment type="caution">
    <text evidence="4">The sequence shown here is derived from an EMBL/GenBank/DDBJ whole genome shotgun (WGS) entry which is preliminary data.</text>
</comment>
<dbReference type="GO" id="GO:0016747">
    <property type="term" value="F:acyltransferase activity, transferring groups other than amino-acyl groups"/>
    <property type="evidence" value="ECO:0007669"/>
    <property type="project" value="InterPro"/>
</dbReference>
<organism evidence="4 5">
    <name type="scientific">Chryseobacterium flavum</name>
    <dbReference type="NCBI Taxonomy" id="415851"/>
    <lineage>
        <taxon>Bacteria</taxon>
        <taxon>Pseudomonadati</taxon>
        <taxon>Bacteroidota</taxon>
        <taxon>Flavobacteriia</taxon>
        <taxon>Flavobacteriales</taxon>
        <taxon>Weeksellaceae</taxon>
        <taxon>Chryseobacterium group</taxon>
        <taxon>Chryseobacterium</taxon>
    </lineage>
</organism>
<dbReference type="Proteomes" id="UP000256769">
    <property type="component" value="Unassembled WGS sequence"/>
</dbReference>
<sequence>MEFKTLADSSIKDILAVFNLSFSDYVVPFHLSEEQLIFKINAEKIDLNLSVGAFEDGELAGFILQAEKNENGETIIYNGGTGIVPEHRGKGLVRKMYDFIIPILKKKNADVLLLEVIEGNNQAIRAYENLGFTKVRRLLCFNGNIKSGKRQSAINIRELKEFQWDKFRSFWDIEPSWQGCISVLDRIQNDLITFGAYENEKLIGYLIYNPVIRKIYQIAVDKDYRRKGVGTSLFDAVGNGQPVSFNNIDDVSENTSRFLSEKVGLTNWISQFEMKRFL</sequence>
<dbReference type="Pfam" id="PF00583">
    <property type="entry name" value="Acetyltransf_1"/>
    <property type="match status" value="2"/>
</dbReference>
<evidence type="ECO:0000256" key="1">
    <source>
        <dbReference type="ARBA" id="ARBA00022679"/>
    </source>
</evidence>
<dbReference type="CDD" id="cd04301">
    <property type="entry name" value="NAT_SF"/>
    <property type="match status" value="2"/>
</dbReference>